<dbReference type="SUPFAM" id="SSF52833">
    <property type="entry name" value="Thioredoxin-like"/>
    <property type="match status" value="1"/>
</dbReference>
<dbReference type="InterPro" id="IPR013783">
    <property type="entry name" value="Ig-like_fold"/>
</dbReference>
<keyword evidence="2" id="KW-0732">Signal</keyword>
<feature type="domain" description="SLH" evidence="3">
    <location>
        <begin position="1142"/>
        <end position="1201"/>
    </location>
</feature>
<feature type="signal peptide" evidence="2">
    <location>
        <begin position="1"/>
        <end position="31"/>
    </location>
</feature>
<dbReference type="InterPro" id="IPR001119">
    <property type="entry name" value="SLH_dom"/>
</dbReference>
<keyword evidence="4" id="KW-0413">Isomerase</keyword>
<evidence type="ECO:0000313" key="4">
    <source>
        <dbReference type="EMBL" id="MBP1995080.1"/>
    </source>
</evidence>
<comment type="caution">
    <text evidence="4">The sequence shown here is derived from an EMBL/GenBank/DDBJ whole genome shotgun (WGS) entry which is preliminary data.</text>
</comment>
<organism evidence="4 5">
    <name type="scientific">Paenibacillus eucommiae</name>
    <dbReference type="NCBI Taxonomy" id="1355755"/>
    <lineage>
        <taxon>Bacteria</taxon>
        <taxon>Bacillati</taxon>
        <taxon>Bacillota</taxon>
        <taxon>Bacilli</taxon>
        <taxon>Bacillales</taxon>
        <taxon>Paenibacillaceae</taxon>
        <taxon>Paenibacillus</taxon>
    </lineage>
</organism>
<accession>A0ABS4J731</accession>
<sequence length="1260" mass="134003">MKQSFNAKKILALLLAVLLVLPVIQTGNANAEVPSNGANSTHTSADYFKSVYEKLANVEHVYRTLTYHELDYLLDSDGTYVVLFGGAWNSDTQAAIGYINEVAKEYGITTIHNFDTRLDGKTIATDIAESINSPYSRRYVDLVNKYLKNINDHVAGTNKVNYTYTISQKTLEGTAAKIQTPFLFVYDKNHKNGIDSTPIISSLESINALLTNGVVDSSNEAAIKAYKDQVRQVFNAISVPGTNGSPVAKYDVFENSVYIPGSYNKFAATTIFDESDGEIVIDPVTLDELEHVLDSEGTYVFLIGCSWCANTRAIAKYVNKVAKEYNIEKVYNWDTKLDGGIGGTPGIPNGTDNANFYQIRATGHPNANLYVDWVNKYLTNIQTEYQKSGAGANNVKYTVDGQDFVANKLQAPYVFVYNKDNKDANGNSAPILGHVELMYSWTNIQPDYGTGENKGKNYNTYIAGLNKLFSRVELKPSGLTGVSPTSFNGNDGQITGTTAALEYKLEGANTGYTPVTGTSITGLAAGTYEVRYAAKEGINGPISNPVKYLYDASQPVSVVIPEFFAEQNPPTGLAATAPTTADNNNGTITGTSTELEYKLSGDEAYKAVTSTPETSTSITGLAPGTYLVRVAAKLGYHASPAVEVVIPAYGEIAQEAPTGLEGVAPTTIANIDGQITKETTEITNVADVADVTEVTEVTDVAATILEYKHSEGTKYEIVEGFPITGLVPGTYLVRAKAREGYSVSPAVEVVVPAFVNQEQAAPTGLAGVAPTSYANNDGRITGTTTALEYKLSGASAYTAVTDTLITGLSSGTYQVRAAAKPGYDASPAVDVVVPAYVAPSSPSTSTPTSPSTSTPSTETPATTPSDENISGDAKAPVVKVPATTDESTGATIAAVSPETIASLLERAKANEAGGKPAVVEFKVEATTQTKTVQLTIPRSSFNELVSGTNNIKVNAVFGTVTFDAKAVKSISSALGTGDISIIIARSSLTEESKEILGDRPVYDFSVFAGENSISTFGGSQVQVSIPYSLKLGEEQNSIIVYYVTDSGNLETVRGKYNPATGTVNFATTHFSQYIIGYNKVTFADVSAASWYNDAVSFLAARSITSGTDDNNYSPNAAVTRGQFIVLLLNAYGIAPDESGAANFADAGDTYYTDYLAAAKRLGITTGIGDNKFAPDKQITREDLFTLLYRSLDVLGELPAEKTNATVASFTDAGQIAGYAQEAFKALVEGGIITGSSSKLEPKDISTRAQVAQVLYNLLSK</sequence>
<keyword evidence="5" id="KW-1185">Reference proteome</keyword>
<evidence type="ECO:0000256" key="1">
    <source>
        <dbReference type="SAM" id="MobiDB-lite"/>
    </source>
</evidence>
<name>A0ABS4J731_9BACL</name>
<dbReference type="Proteomes" id="UP001519287">
    <property type="component" value="Unassembled WGS sequence"/>
</dbReference>
<feature type="region of interest" description="Disordered" evidence="1">
    <location>
        <begin position="838"/>
        <end position="874"/>
    </location>
</feature>
<evidence type="ECO:0000259" key="3">
    <source>
        <dbReference type="PROSITE" id="PS51272"/>
    </source>
</evidence>
<dbReference type="PROSITE" id="PS51272">
    <property type="entry name" value="SLH"/>
    <property type="match status" value="3"/>
</dbReference>
<feature type="compositionally biased region" description="Low complexity" evidence="1">
    <location>
        <begin position="838"/>
        <end position="865"/>
    </location>
</feature>
<dbReference type="GO" id="GO:0016853">
    <property type="term" value="F:isomerase activity"/>
    <property type="evidence" value="ECO:0007669"/>
    <property type="project" value="UniProtKB-KW"/>
</dbReference>
<dbReference type="CDD" id="cd00063">
    <property type="entry name" value="FN3"/>
    <property type="match status" value="1"/>
</dbReference>
<feature type="domain" description="SLH" evidence="3">
    <location>
        <begin position="1206"/>
        <end position="1260"/>
    </location>
</feature>
<proteinExistence type="predicted"/>
<feature type="chain" id="PRO_5047053519" evidence="2">
    <location>
        <begin position="32"/>
        <end position="1260"/>
    </location>
</feature>
<evidence type="ECO:0000313" key="5">
    <source>
        <dbReference type="Proteomes" id="UP001519287"/>
    </source>
</evidence>
<dbReference type="Pfam" id="PF00395">
    <property type="entry name" value="SLH"/>
    <property type="match status" value="3"/>
</dbReference>
<gene>
    <name evidence="4" type="ORF">J2Z66_006722</name>
</gene>
<dbReference type="InterPro" id="IPR003961">
    <property type="entry name" value="FN3_dom"/>
</dbReference>
<dbReference type="InterPro" id="IPR036116">
    <property type="entry name" value="FN3_sf"/>
</dbReference>
<protein>
    <submittedName>
        <fullName evidence="4">Thiol-disulfide isomerase/thioredoxin</fullName>
    </submittedName>
</protein>
<dbReference type="Gene3D" id="2.60.40.10">
    <property type="entry name" value="Immunoglobulins"/>
    <property type="match status" value="1"/>
</dbReference>
<dbReference type="EMBL" id="JAGGLB010000030">
    <property type="protein sequence ID" value="MBP1995080.1"/>
    <property type="molecule type" value="Genomic_DNA"/>
</dbReference>
<reference evidence="4 5" key="1">
    <citation type="submission" date="2021-03" db="EMBL/GenBank/DDBJ databases">
        <title>Genomic Encyclopedia of Type Strains, Phase IV (KMG-IV): sequencing the most valuable type-strain genomes for metagenomic binning, comparative biology and taxonomic classification.</title>
        <authorList>
            <person name="Goeker M."/>
        </authorList>
    </citation>
    <scope>NUCLEOTIDE SEQUENCE [LARGE SCALE GENOMIC DNA]</scope>
    <source>
        <strain evidence="4 5">DSM 26048</strain>
    </source>
</reference>
<dbReference type="InterPro" id="IPR036249">
    <property type="entry name" value="Thioredoxin-like_sf"/>
</dbReference>
<dbReference type="SUPFAM" id="SSF49265">
    <property type="entry name" value="Fibronectin type III"/>
    <property type="match status" value="1"/>
</dbReference>
<evidence type="ECO:0000256" key="2">
    <source>
        <dbReference type="SAM" id="SignalP"/>
    </source>
</evidence>
<feature type="domain" description="SLH" evidence="3">
    <location>
        <begin position="1078"/>
        <end position="1141"/>
    </location>
</feature>
<dbReference type="RefSeq" id="WP_209976895.1">
    <property type="nucleotide sequence ID" value="NZ_JAGGLB010000030.1"/>
</dbReference>